<dbReference type="Pfam" id="PF00651">
    <property type="entry name" value="BTB"/>
    <property type="match status" value="1"/>
</dbReference>
<gene>
    <name evidence="2" type="ORF">AMORRO_LOCUS1541</name>
</gene>
<comment type="caution">
    <text evidence="2">The sequence shown here is derived from an EMBL/GenBank/DDBJ whole genome shotgun (WGS) entry which is preliminary data.</text>
</comment>
<dbReference type="InterPro" id="IPR011333">
    <property type="entry name" value="SKP1/BTB/POZ_sf"/>
</dbReference>
<dbReference type="Proteomes" id="UP000789342">
    <property type="component" value="Unassembled WGS sequence"/>
</dbReference>
<evidence type="ECO:0000313" key="3">
    <source>
        <dbReference type="Proteomes" id="UP000789342"/>
    </source>
</evidence>
<dbReference type="SUPFAM" id="SSF54695">
    <property type="entry name" value="POZ domain"/>
    <property type="match status" value="1"/>
</dbReference>
<evidence type="ECO:0000259" key="1">
    <source>
        <dbReference type="Pfam" id="PF00651"/>
    </source>
</evidence>
<dbReference type="Gene3D" id="3.30.710.10">
    <property type="entry name" value="Potassium Channel Kv1.1, Chain A"/>
    <property type="match status" value="1"/>
</dbReference>
<sequence length="128" mass="14162">MTSTFFGNLSQSFLSLLENNEEYNIIIEIGNGSLKQSFKAHASILCCRCPHLYNELKDGKGNIRTITKPNIPVKAFGIIIKSLPSDIKISSKVLPTRKTPDSLYPESKIAAIIENEEYGPRFGATDLS</sequence>
<accession>A0A9N8Z040</accession>
<organism evidence="2 3">
    <name type="scientific">Acaulospora morrowiae</name>
    <dbReference type="NCBI Taxonomy" id="94023"/>
    <lineage>
        <taxon>Eukaryota</taxon>
        <taxon>Fungi</taxon>
        <taxon>Fungi incertae sedis</taxon>
        <taxon>Mucoromycota</taxon>
        <taxon>Glomeromycotina</taxon>
        <taxon>Glomeromycetes</taxon>
        <taxon>Diversisporales</taxon>
        <taxon>Acaulosporaceae</taxon>
        <taxon>Acaulospora</taxon>
    </lineage>
</organism>
<reference evidence="2" key="1">
    <citation type="submission" date="2021-06" db="EMBL/GenBank/DDBJ databases">
        <authorList>
            <person name="Kallberg Y."/>
            <person name="Tangrot J."/>
            <person name="Rosling A."/>
        </authorList>
    </citation>
    <scope>NUCLEOTIDE SEQUENCE</scope>
    <source>
        <strain evidence="2">CL551</strain>
    </source>
</reference>
<feature type="non-terminal residue" evidence="2">
    <location>
        <position position="128"/>
    </location>
</feature>
<feature type="domain" description="BTB" evidence="1">
    <location>
        <begin position="16"/>
        <end position="83"/>
    </location>
</feature>
<dbReference type="EMBL" id="CAJVPV010000583">
    <property type="protein sequence ID" value="CAG8464058.1"/>
    <property type="molecule type" value="Genomic_DNA"/>
</dbReference>
<dbReference type="AlphaFoldDB" id="A0A9N8Z040"/>
<dbReference type="InterPro" id="IPR000210">
    <property type="entry name" value="BTB/POZ_dom"/>
</dbReference>
<protein>
    <submittedName>
        <fullName evidence="2">9771_t:CDS:1</fullName>
    </submittedName>
</protein>
<proteinExistence type="predicted"/>
<keyword evidence="3" id="KW-1185">Reference proteome</keyword>
<name>A0A9N8Z040_9GLOM</name>
<evidence type="ECO:0000313" key="2">
    <source>
        <dbReference type="EMBL" id="CAG8464058.1"/>
    </source>
</evidence>